<dbReference type="Proteomes" id="UP000664344">
    <property type="component" value="Unassembled WGS sequence"/>
</dbReference>
<sequence length="92" mass="10326">MANRRWHLLVNGKVQGVYYRASTEQTARRLGLTGWVRNLPDGRVEILAEGELPQLDALRTWCLAGPKEAVVNGVSVHEEAPTNEFTGFRTIH</sequence>
<comment type="catalytic activity">
    <reaction evidence="4 5">
        <text>an acyl phosphate + H2O = a carboxylate + phosphate + H(+)</text>
        <dbReference type="Rhea" id="RHEA:14965"/>
        <dbReference type="ChEBI" id="CHEBI:15377"/>
        <dbReference type="ChEBI" id="CHEBI:15378"/>
        <dbReference type="ChEBI" id="CHEBI:29067"/>
        <dbReference type="ChEBI" id="CHEBI:43474"/>
        <dbReference type="ChEBI" id="CHEBI:59918"/>
        <dbReference type="EC" id="3.6.1.7"/>
    </reaction>
</comment>
<feature type="domain" description="Acylphosphatase-like" evidence="7">
    <location>
        <begin position="5"/>
        <end position="92"/>
    </location>
</feature>
<dbReference type="RefSeq" id="WP_206556844.1">
    <property type="nucleotide sequence ID" value="NZ_JAFKDB010000008.1"/>
</dbReference>
<dbReference type="InterPro" id="IPR020456">
    <property type="entry name" value="Acylphosphatase"/>
</dbReference>
<dbReference type="InterPro" id="IPR036046">
    <property type="entry name" value="Acylphosphatase-like_dom_sf"/>
</dbReference>
<dbReference type="PRINTS" id="PR00112">
    <property type="entry name" value="ACYLPHPHTASE"/>
</dbReference>
<dbReference type="PANTHER" id="PTHR47268">
    <property type="entry name" value="ACYLPHOSPHATASE"/>
    <property type="match status" value="1"/>
</dbReference>
<evidence type="ECO:0000313" key="8">
    <source>
        <dbReference type="EMBL" id="MBN7769173.1"/>
    </source>
</evidence>
<dbReference type="PANTHER" id="PTHR47268:SF4">
    <property type="entry name" value="ACYLPHOSPHATASE"/>
    <property type="match status" value="1"/>
</dbReference>
<comment type="similarity">
    <text evidence="1 6">Belongs to the acylphosphatase family.</text>
</comment>
<accession>A0ABS3BBE1</accession>
<dbReference type="Pfam" id="PF00708">
    <property type="entry name" value="Acylphosphatase"/>
    <property type="match status" value="1"/>
</dbReference>
<protein>
    <recommendedName>
        <fullName evidence="3 5">acylphosphatase</fullName>
        <ecNumber evidence="2 5">3.6.1.7</ecNumber>
    </recommendedName>
</protein>
<reference evidence="8 9" key="1">
    <citation type="submission" date="2021-02" db="EMBL/GenBank/DDBJ databases">
        <title>PHA producing bacteria isolated from coastal sediment in Guangdong, Shenzhen.</title>
        <authorList>
            <person name="Zheng W."/>
            <person name="Yu S."/>
            <person name="Huang Y."/>
        </authorList>
    </citation>
    <scope>NUCLEOTIDE SEQUENCE [LARGE SCALE GENOMIC DNA]</scope>
    <source>
        <strain evidence="8 9">TN21-5</strain>
    </source>
</reference>
<evidence type="ECO:0000259" key="7">
    <source>
        <dbReference type="PROSITE" id="PS51160"/>
    </source>
</evidence>
<keyword evidence="5" id="KW-0378">Hydrolase</keyword>
<dbReference type="PROSITE" id="PS00151">
    <property type="entry name" value="ACYLPHOSPHATASE_2"/>
    <property type="match status" value="1"/>
</dbReference>
<evidence type="ECO:0000256" key="1">
    <source>
        <dbReference type="ARBA" id="ARBA00005614"/>
    </source>
</evidence>
<keyword evidence="9" id="KW-1185">Reference proteome</keyword>
<proteinExistence type="inferred from homology"/>
<feature type="active site" evidence="5">
    <location>
        <position position="20"/>
    </location>
</feature>
<comment type="caution">
    <text evidence="8">The sequence shown here is derived from an EMBL/GenBank/DDBJ whole genome shotgun (WGS) entry which is preliminary data.</text>
</comment>
<evidence type="ECO:0000256" key="4">
    <source>
        <dbReference type="ARBA" id="ARBA00047645"/>
    </source>
</evidence>
<dbReference type="PROSITE" id="PS51160">
    <property type="entry name" value="ACYLPHOSPHATASE_3"/>
    <property type="match status" value="1"/>
</dbReference>
<dbReference type="EMBL" id="JAFKDB010000008">
    <property type="protein sequence ID" value="MBN7769173.1"/>
    <property type="molecule type" value="Genomic_DNA"/>
</dbReference>
<organism evidence="8 9">
    <name type="scientific">Marinobacter daepoensis</name>
    <dbReference type="NCBI Taxonomy" id="262077"/>
    <lineage>
        <taxon>Bacteria</taxon>
        <taxon>Pseudomonadati</taxon>
        <taxon>Pseudomonadota</taxon>
        <taxon>Gammaproteobacteria</taxon>
        <taxon>Pseudomonadales</taxon>
        <taxon>Marinobacteraceae</taxon>
        <taxon>Marinobacter</taxon>
    </lineage>
</organism>
<dbReference type="InterPro" id="IPR001792">
    <property type="entry name" value="Acylphosphatase-like_dom"/>
</dbReference>
<evidence type="ECO:0000256" key="5">
    <source>
        <dbReference type="PROSITE-ProRule" id="PRU00520"/>
    </source>
</evidence>
<name>A0ABS3BBE1_9GAMM</name>
<evidence type="ECO:0000256" key="3">
    <source>
        <dbReference type="ARBA" id="ARBA00015991"/>
    </source>
</evidence>
<evidence type="ECO:0000256" key="6">
    <source>
        <dbReference type="RuleBase" id="RU004168"/>
    </source>
</evidence>
<gene>
    <name evidence="8" type="ORF">JYP53_04545</name>
</gene>
<evidence type="ECO:0000256" key="2">
    <source>
        <dbReference type="ARBA" id="ARBA00012150"/>
    </source>
</evidence>
<dbReference type="SUPFAM" id="SSF54975">
    <property type="entry name" value="Acylphosphatase/BLUF domain-like"/>
    <property type="match status" value="1"/>
</dbReference>
<dbReference type="Gene3D" id="3.30.70.100">
    <property type="match status" value="1"/>
</dbReference>
<dbReference type="InterPro" id="IPR017968">
    <property type="entry name" value="Acylphosphatase_CS"/>
</dbReference>
<feature type="active site" evidence="5">
    <location>
        <position position="38"/>
    </location>
</feature>
<dbReference type="EC" id="3.6.1.7" evidence="2 5"/>
<evidence type="ECO:0000313" key="9">
    <source>
        <dbReference type="Proteomes" id="UP000664344"/>
    </source>
</evidence>